<dbReference type="InterPro" id="IPR029058">
    <property type="entry name" value="AB_hydrolase_fold"/>
</dbReference>
<dbReference type="Pfam" id="PF00561">
    <property type="entry name" value="Abhydrolase_1"/>
    <property type="match status" value="1"/>
</dbReference>
<evidence type="ECO:0000313" key="3">
    <source>
        <dbReference type="Proteomes" id="UP000471166"/>
    </source>
</evidence>
<dbReference type="EMBL" id="JAAGVB010000020">
    <property type="protein sequence ID" value="NEW33894.1"/>
    <property type="molecule type" value="Genomic_DNA"/>
</dbReference>
<dbReference type="PRINTS" id="PR00412">
    <property type="entry name" value="EPOXHYDRLASE"/>
</dbReference>
<evidence type="ECO:0000259" key="1">
    <source>
        <dbReference type="Pfam" id="PF00561"/>
    </source>
</evidence>
<sequence length="288" mass="31455">MATTTVLDSHMSYVDIGAGTPLVFLHGNPSSSHMWRNVLPHMPAGRLLAPDLIGMGASGKPDIGYSFAEHARYLDAWFDTLGLDRVVLVGHDWGGALACDWAARHPERVLGLALFESIIKPMRWEDLSPQARTRSESIRTPGIGEDMVLDQDLFIRQAFTGGVLEPVGETDLQTYLAPFPTPESRWPVLAWARQIPLGGEPAELVARIEAYDRWLSDSVGTPKLLLTFEGSPTLLIDPAMAGWCENHIATLEVVACGAAGHHAAEDRPGEIGTAIAEWLRRHRLTGGR</sequence>
<dbReference type="Gene3D" id="3.40.50.1820">
    <property type="entry name" value="alpha/beta hydrolase"/>
    <property type="match status" value="1"/>
</dbReference>
<dbReference type="EC" id="3.8.1.5" evidence="2"/>
<evidence type="ECO:0000313" key="2">
    <source>
        <dbReference type="EMBL" id="NEW33894.1"/>
    </source>
</evidence>
<dbReference type="SUPFAM" id="SSF53474">
    <property type="entry name" value="alpha/beta-Hydrolases"/>
    <property type="match status" value="1"/>
</dbReference>
<dbReference type="InterPro" id="IPR000073">
    <property type="entry name" value="AB_hydrolase_1"/>
</dbReference>
<dbReference type="NCBIfam" id="NF002938">
    <property type="entry name" value="PRK03592.1"/>
    <property type="match status" value="1"/>
</dbReference>
<protein>
    <submittedName>
        <fullName evidence="2">Haloalkane dehalogenase</fullName>
        <ecNumber evidence="2">3.8.1.5</ecNumber>
    </submittedName>
</protein>
<dbReference type="Proteomes" id="UP000471166">
    <property type="component" value="Unassembled WGS sequence"/>
</dbReference>
<proteinExistence type="predicted"/>
<dbReference type="AlphaFoldDB" id="A0A6P1CR92"/>
<dbReference type="GO" id="GO:0016020">
    <property type="term" value="C:membrane"/>
    <property type="evidence" value="ECO:0007669"/>
    <property type="project" value="TreeGrafter"/>
</dbReference>
<gene>
    <name evidence="2" type="ORF">GV791_15180</name>
</gene>
<name>A0A6P1CR92_9NOCA</name>
<dbReference type="PRINTS" id="PR00111">
    <property type="entry name" value="ABHYDROLASE"/>
</dbReference>
<reference evidence="2 3" key="1">
    <citation type="submission" date="2020-01" db="EMBL/GenBank/DDBJ databases">
        <title>Genetics and antimicrobial susceptibilities of Nocardia species isolated from the soil; a comparison with species isolated from humans.</title>
        <authorList>
            <person name="Carrasco G."/>
            <person name="Monzon S."/>
            <person name="Sansegundo M."/>
            <person name="Garcia E."/>
            <person name="Garrido N."/>
            <person name="Medina M.J."/>
            <person name="Villalon P."/>
            <person name="Ramirez-Arocha A.C."/>
            <person name="Jimenez P."/>
            <person name="Cuesta I."/>
            <person name="Valdezate S."/>
        </authorList>
    </citation>
    <scope>NUCLEOTIDE SEQUENCE [LARGE SCALE GENOMIC DNA]</scope>
    <source>
        <strain evidence="2 3">CNM20110626</strain>
    </source>
</reference>
<comment type="caution">
    <text evidence="2">The sequence shown here is derived from an EMBL/GenBank/DDBJ whole genome shotgun (WGS) entry which is preliminary data.</text>
</comment>
<feature type="domain" description="AB hydrolase-1" evidence="1">
    <location>
        <begin position="21"/>
        <end position="132"/>
    </location>
</feature>
<organism evidence="2 3">
    <name type="scientific">Nocardia cyriacigeorgica</name>
    <dbReference type="NCBI Taxonomy" id="135487"/>
    <lineage>
        <taxon>Bacteria</taxon>
        <taxon>Bacillati</taxon>
        <taxon>Actinomycetota</taxon>
        <taxon>Actinomycetes</taxon>
        <taxon>Mycobacteriales</taxon>
        <taxon>Nocardiaceae</taxon>
        <taxon>Nocardia</taxon>
    </lineage>
</organism>
<dbReference type="GO" id="GO:0018786">
    <property type="term" value="F:haloalkane dehalogenase activity"/>
    <property type="evidence" value="ECO:0007669"/>
    <property type="project" value="UniProtKB-EC"/>
</dbReference>
<dbReference type="PANTHER" id="PTHR43798">
    <property type="entry name" value="MONOACYLGLYCEROL LIPASE"/>
    <property type="match status" value="1"/>
</dbReference>
<keyword evidence="2" id="KW-0378">Hydrolase</keyword>
<dbReference type="PANTHER" id="PTHR43798:SF24">
    <property type="entry name" value="CIS-3-ALKYL-4-ALKYLOXETAN-2-ONE DECARBOXYLASE"/>
    <property type="match status" value="1"/>
</dbReference>
<dbReference type="InterPro" id="IPR050266">
    <property type="entry name" value="AB_hydrolase_sf"/>
</dbReference>
<dbReference type="InterPro" id="IPR000639">
    <property type="entry name" value="Epox_hydrolase-like"/>
</dbReference>
<accession>A0A6P1CR92</accession>